<accession>A0A398D442</accession>
<keyword evidence="4" id="KW-0547">Nucleotide-binding</keyword>
<protein>
    <submittedName>
        <fullName evidence="6">Tetratricopeptide repeat protein</fullName>
    </submittedName>
</protein>
<dbReference type="GO" id="GO:0004672">
    <property type="term" value="F:protein kinase activity"/>
    <property type="evidence" value="ECO:0007669"/>
    <property type="project" value="InterPro"/>
</dbReference>
<organism evidence="6 7">
    <name type="scientific">Candidatus Cryosericum odellii</name>
    <dbReference type="NCBI Taxonomy" id="2290917"/>
    <lineage>
        <taxon>Bacteria</taxon>
        <taxon>Pseudomonadati</taxon>
        <taxon>Caldisericota/Cryosericota group</taxon>
        <taxon>Candidatus Cryosericota</taxon>
        <taxon>Candidatus Cryosericia</taxon>
        <taxon>Candidatus Cryosericales</taxon>
        <taxon>Candidatus Cryosericaceae</taxon>
        <taxon>Candidatus Cryosericum</taxon>
    </lineage>
</organism>
<dbReference type="InterPro" id="IPR011009">
    <property type="entry name" value="Kinase-like_dom_sf"/>
</dbReference>
<dbReference type="PROSITE" id="PS00107">
    <property type="entry name" value="PROTEIN_KINASE_ATP"/>
    <property type="match status" value="1"/>
</dbReference>
<feature type="repeat" description="TPR" evidence="3">
    <location>
        <begin position="431"/>
        <end position="464"/>
    </location>
</feature>
<feature type="repeat" description="TPR" evidence="3">
    <location>
        <begin position="567"/>
        <end position="600"/>
    </location>
</feature>
<dbReference type="Proteomes" id="UP000266489">
    <property type="component" value="Unassembled WGS sequence"/>
</dbReference>
<evidence type="ECO:0000256" key="1">
    <source>
        <dbReference type="ARBA" id="ARBA00022737"/>
    </source>
</evidence>
<dbReference type="PROSITE" id="PS50293">
    <property type="entry name" value="TPR_REGION"/>
    <property type="match status" value="4"/>
</dbReference>
<dbReference type="PANTHER" id="PTHR44858:SF1">
    <property type="entry name" value="UDP-N-ACETYLGLUCOSAMINE--PEPTIDE N-ACETYLGLUCOSAMINYLTRANSFERASE SPINDLY-RELATED"/>
    <property type="match status" value="1"/>
</dbReference>
<feature type="repeat" description="TPR" evidence="3">
    <location>
        <begin position="329"/>
        <end position="362"/>
    </location>
</feature>
<dbReference type="InterPro" id="IPR000719">
    <property type="entry name" value="Prot_kinase_dom"/>
</dbReference>
<dbReference type="SUPFAM" id="SSF56112">
    <property type="entry name" value="Protein kinase-like (PK-like)"/>
    <property type="match status" value="1"/>
</dbReference>
<dbReference type="RefSeq" id="WP_119120352.1">
    <property type="nucleotide sequence ID" value="NZ_QXIU01000208.1"/>
</dbReference>
<dbReference type="EMBL" id="QXIU01000208">
    <property type="protein sequence ID" value="RIE08209.1"/>
    <property type="molecule type" value="Genomic_DNA"/>
</dbReference>
<comment type="caution">
    <text evidence="6">The sequence shown here is derived from an EMBL/GenBank/DDBJ whole genome shotgun (WGS) entry which is preliminary data.</text>
</comment>
<evidence type="ECO:0000256" key="3">
    <source>
        <dbReference type="PROSITE-ProRule" id="PRU00339"/>
    </source>
</evidence>
<dbReference type="Pfam" id="PF13181">
    <property type="entry name" value="TPR_8"/>
    <property type="match status" value="1"/>
</dbReference>
<gene>
    <name evidence="6" type="ORF">SMC5_08400</name>
</gene>
<sequence>MSDLTDNSDPASKQNLQPGAPYKKGDFIGQKYEVYGILGQGGFGIVYLVYSHETSKVYALKTFKDEYLADQEVRERFQKEAGVWVELGRHPYLVHAYFVEEISGRLYIGMEYIAPNEGGLNLLDGYLQRQLPDLAQSMCWGIQICHGMEYAYSKGVRAHRDLKPANIMITQDKTAKITDFGLAGVLTESPAMRDLGLGAAGLSGQTMLGTGFGTPTHMAPEQFDNAALCDERSDIYSFGIMLYQMAAGGQVPFLAPLGADFWQAMRQLHRESPVPRLDSPLFPIIQRCLEKSPEKRYQTFKEVRTNLEPLLLHQTGEVVIPPQLKELETWEWTNKGVSLNSLGHFEEALHCYDKALALDPHYGNAWTNKGNSLHFLGHDEDALHCYDKALEFDPHNVNAWNNKGLSLGSLGRYEEAIRCCDKALALDPHDGNAWTNKGNSLHFLGHDEGALHCYDKALEFDPRYVNAWNNKGLSLGSLGRYEEAISCYEEALKLDPRYASAWTNKGNSLHFLGHDEDALHCYDKALELDPRNVNAWNNKGLSLGSLGRYEEAISCYEEALKLDPRNAITWSNKGASLDSLGRHEEAIVCYDEALRLDPRDAVTWSNKALAEDRLSRWREAVHSFQQFMTLAPAEDTEHIEYARKHLRELEGK</sequence>
<dbReference type="PROSITE" id="PS50011">
    <property type="entry name" value="PROTEIN_KINASE_DOM"/>
    <property type="match status" value="1"/>
</dbReference>
<dbReference type="AlphaFoldDB" id="A0A398D442"/>
<dbReference type="SMART" id="SM00220">
    <property type="entry name" value="S_TKc"/>
    <property type="match status" value="1"/>
</dbReference>
<dbReference type="Gene3D" id="3.30.200.20">
    <property type="entry name" value="Phosphorylase Kinase, domain 1"/>
    <property type="match status" value="1"/>
</dbReference>
<dbReference type="Pfam" id="PF00515">
    <property type="entry name" value="TPR_1"/>
    <property type="match status" value="7"/>
</dbReference>
<feature type="repeat" description="TPR" evidence="3">
    <location>
        <begin position="363"/>
        <end position="396"/>
    </location>
</feature>
<name>A0A398D442_9BACT</name>
<keyword evidence="4" id="KW-0067">ATP-binding</keyword>
<dbReference type="CDD" id="cd14014">
    <property type="entry name" value="STKc_PknB_like"/>
    <property type="match status" value="1"/>
</dbReference>
<feature type="binding site" evidence="4">
    <location>
        <position position="61"/>
    </location>
    <ligand>
        <name>ATP</name>
        <dbReference type="ChEBI" id="CHEBI:30616"/>
    </ligand>
</feature>
<dbReference type="Gene3D" id="1.25.40.10">
    <property type="entry name" value="Tetratricopeptide repeat domain"/>
    <property type="match status" value="4"/>
</dbReference>
<reference evidence="6 7" key="1">
    <citation type="submission" date="2018-09" db="EMBL/GenBank/DDBJ databases">
        <title>Discovery and Ecogenomic Context for Candidatus Cryosericales, a Global Caldiserica Order Active in Thawing Permafrost.</title>
        <authorList>
            <person name="Martinez M.A."/>
            <person name="Woodcroft B.J."/>
            <person name="Ignacio Espinoza J.C."/>
            <person name="Zayed A."/>
            <person name="Singleton C.M."/>
            <person name="Boyd J."/>
            <person name="Li Y.-F."/>
            <person name="Purvine S."/>
            <person name="Maughan H."/>
            <person name="Hodgkins S.B."/>
            <person name="Anderson D."/>
            <person name="Sederholm M."/>
            <person name="Temperton B."/>
            <person name="Saleska S.R."/>
            <person name="Tyson G.W."/>
            <person name="Rich V.I."/>
        </authorList>
    </citation>
    <scope>NUCLEOTIDE SEQUENCE [LARGE SCALE GENOMIC DNA]</scope>
    <source>
        <strain evidence="6 7">SMC5</strain>
    </source>
</reference>
<feature type="repeat" description="TPR" evidence="3">
    <location>
        <begin position="533"/>
        <end position="566"/>
    </location>
</feature>
<feature type="domain" description="Protein kinase" evidence="5">
    <location>
        <begin position="32"/>
        <end position="311"/>
    </location>
</feature>
<dbReference type="GO" id="GO:0005524">
    <property type="term" value="F:ATP binding"/>
    <property type="evidence" value="ECO:0007669"/>
    <property type="project" value="UniProtKB-UniRule"/>
</dbReference>
<dbReference type="OrthoDB" id="9788659at2"/>
<dbReference type="InterPro" id="IPR050498">
    <property type="entry name" value="Ycf3"/>
</dbReference>
<feature type="repeat" description="TPR" evidence="3">
    <location>
        <begin position="499"/>
        <end position="532"/>
    </location>
</feature>
<evidence type="ECO:0000259" key="5">
    <source>
        <dbReference type="PROSITE" id="PS50011"/>
    </source>
</evidence>
<evidence type="ECO:0000313" key="6">
    <source>
        <dbReference type="EMBL" id="RIE08209.1"/>
    </source>
</evidence>
<dbReference type="SMART" id="SM00028">
    <property type="entry name" value="TPR"/>
    <property type="match status" value="9"/>
</dbReference>
<evidence type="ECO:0000256" key="2">
    <source>
        <dbReference type="ARBA" id="ARBA00022803"/>
    </source>
</evidence>
<dbReference type="Gene3D" id="1.10.510.10">
    <property type="entry name" value="Transferase(Phosphotransferase) domain 1"/>
    <property type="match status" value="1"/>
</dbReference>
<dbReference type="SUPFAM" id="SSF48452">
    <property type="entry name" value="TPR-like"/>
    <property type="match status" value="1"/>
</dbReference>
<dbReference type="PROSITE" id="PS50005">
    <property type="entry name" value="TPR"/>
    <property type="match status" value="8"/>
</dbReference>
<dbReference type="InterPro" id="IPR017441">
    <property type="entry name" value="Protein_kinase_ATP_BS"/>
</dbReference>
<dbReference type="InterPro" id="IPR019734">
    <property type="entry name" value="TPR_rpt"/>
</dbReference>
<feature type="repeat" description="TPR" evidence="3">
    <location>
        <begin position="397"/>
        <end position="430"/>
    </location>
</feature>
<evidence type="ECO:0000313" key="7">
    <source>
        <dbReference type="Proteomes" id="UP000266489"/>
    </source>
</evidence>
<dbReference type="Pfam" id="PF00069">
    <property type="entry name" value="Pkinase"/>
    <property type="match status" value="1"/>
</dbReference>
<proteinExistence type="predicted"/>
<dbReference type="PANTHER" id="PTHR44858">
    <property type="entry name" value="TETRATRICOPEPTIDE REPEAT PROTEIN 6"/>
    <property type="match status" value="1"/>
</dbReference>
<dbReference type="InterPro" id="IPR011990">
    <property type="entry name" value="TPR-like_helical_dom_sf"/>
</dbReference>
<keyword evidence="1" id="KW-0677">Repeat</keyword>
<evidence type="ECO:0000256" key="4">
    <source>
        <dbReference type="PROSITE-ProRule" id="PRU10141"/>
    </source>
</evidence>
<feature type="repeat" description="TPR" evidence="3">
    <location>
        <begin position="465"/>
        <end position="498"/>
    </location>
</feature>
<keyword evidence="2 3" id="KW-0802">TPR repeat</keyword>